<organism evidence="1 2">
    <name type="scientific">Acrasis kona</name>
    <dbReference type="NCBI Taxonomy" id="1008807"/>
    <lineage>
        <taxon>Eukaryota</taxon>
        <taxon>Discoba</taxon>
        <taxon>Heterolobosea</taxon>
        <taxon>Tetramitia</taxon>
        <taxon>Eutetramitia</taxon>
        <taxon>Acrasidae</taxon>
        <taxon>Acrasis</taxon>
    </lineage>
</organism>
<evidence type="ECO:0000313" key="1">
    <source>
        <dbReference type="EMBL" id="KAL0484485.1"/>
    </source>
</evidence>
<keyword evidence="2" id="KW-1185">Reference proteome</keyword>
<dbReference type="Proteomes" id="UP001431209">
    <property type="component" value="Unassembled WGS sequence"/>
</dbReference>
<dbReference type="PANTHER" id="PTHR35309:SF4">
    <property type="entry name" value="TOCOPHEROL CYCLASE"/>
    <property type="match status" value="1"/>
</dbReference>
<dbReference type="AlphaFoldDB" id="A0AAW2Z6D6"/>
<dbReference type="PANTHER" id="PTHR35309">
    <property type="match status" value="1"/>
</dbReference>
<evidence type="ECO:0000313" key="2">
    <source>
        <dbReference type="Proteomes" id="UP001431209"/>
    </source>
</evidence>
<sequence>MSLIRSMFLTAVDYITPRRISRKYIQSLRQDHFAPHKNTSFEGHYSRIQTTDQGTIAIVVCEVRKAKKNPYLVHFSYSPGKDSNKARIKAEMYPEAMDKILQDKDPEEPLIQPYQYVPHNVGLYEYGPNRCTYNLRFPDPRGLDTSQFHPTQIQQANKHLHVSVKLTDLTHWDPNDKISTPEGPLVNLGRLLPLHWHVSSTRSKAEYTVRENDESGNIILQGSGLAHSEKNWGTSFPNGWIWSQSFSHINSPNKATYSLAGGRILGMEAFLIGYRSQKFRWDFRPPFTISKVFGFKLNLFNKEEHDVHKGTLDIDVRTFVKRLKINVVLPDDKCYMPLSCPLTSGHEPDYAVESFRATTTIRAYTRSAWISILDLGTGLLGGWELVETNVFDDGALEFGGDFRHE</sequence>
<accession>A0AAW2Z6D6</accession>
<gene>
    <name evidence="1" type="ORF">AKO1_005123</name>
</gene>
<dbReference type="EMBL" id="JAOPGA020001048">
    <property type="protein sequence ID" value="KAL0484485.1"/>
    <property type="molecule type" value="Genomic_DNA"/>
</dbReference>
<dbReference type="GO" id="GO:0009976">
    <property type="term" value="F:tocopherol cyclase activity"/>
    <property type="evidence" value="ECO:0007669"/>
    <property type="project" value="InterPro"/>
</dbReference>
<protein>
    <submittedName>
        <fullName evidence="1">SDX1</fullName>
    </submittedName>
</protein>
<dbReference type="InterPro" id="IPR025893">
    <property type="entry name" value="Tocopherol_cyclase"/>
</dbReference>
<proteinExistence type="predicted"/>
<comment type="caution">
    <text evidence="1">The sequence shown here is derived from an EMBL/GenBank/DDBJ whole genome shotgun (WGS) entry which is preliminary data.</text>
</comment>
<name>A0AAW2Z6D6_9EUKA</name>
<reference evidence="1 2" key="1">
    <citation type="submission" date="2024-03" db="EMBL/GenBank/DDBJ databases">
        <title>The Acrasis kona genome and developmental transcriptomes reveal deep origins of eukaryotic multicellular pathways.</title>
        <authorList>
            <person name="Sheikh S."/>
            <person name="Fu C.-J."/>
            <person name="Brown M.W."/>
            <person name="Baldauf S.L."/>
        </authorList>
    </citation>
    <scope>NUCLEOTIDE SEQUENCE [LARGE SCALE GENOMIC DNA]</scope>
    <source>
        <strain evidence="1 2">ATCC MYA-3509</strain>
    </source>
</reference>